<evidence type="ECO:0000313" key="3">
    <source>
        <dbReference type="EMBL" id="KAK3102089.1"/>
    </source>
</evidence>
<feature type="compositionally biased region" description="Polar residues" evidence="2">
    <location>
        <begin position="12"/>
        <end position="29"/>
    </location>
</feature>
<dbReference type="EMBL" id="VSWD01000005">
    <property type="protein sequence ID" value="KAK3102089.1"/>
    <property type="molecule type" value="Genomic_DNA"/>
</dbReference>
<feature type="compositionally biased region" description="Basic and acidic residues" evidence="2">
    <location>
        <begin position="342"/>
        <end position="352"/>
    </location>
</feature>
<feature type="region of interest" description="Disordered" evidence="2">
    <location>
        <begin position="1"/>
        <end position="29"/>
    </location>
</feature>
<sequence length="413" mass="47516">MGEKGKKRKTDSNSTYNESDLNDVSTGQDNTVCTSFVGKVINALSTANRVIYGENSETPRTPVSQTVTPTFHPEGQSEGPTTSTPKNQNQEAGRTVQRNDDVINKKLDTILQKLSKLDDLESKFSDIQASVQNMDCRVKNMEQKSKDFEKSLDFVAAEVDDLKAQKYNDITMGPKDENLDGLYDELEKLRAENSEMKRSIEDLQCRSMKNNLIFTGIEELNYENTEESLKDFIYYELQIDRNIEFGNVHRFGRSFRGKPRPIVARFLFYKDLVEVKNSANRLRGSRFGISEQYPTQVEERRKNLYPVMKRLKQEGNRVKLVRDRLYVNGQNYHEGDDVYYDNDVRTSHDNRYRRQQAQRRQRTSESVPQERYQRPVPSAPPAPSVITSSQTEASRRMSVGESEARIPTPQTVS</sequence>
<organism evidence="3 4">
    <name type="scientific">Pinctada imbricata</name>
    <name type="common">Atlantic pearl-oyster</name>
    <name type="synonym">Pinctada martensii</name>
    <dbReference type="NCBI Taxonomy" id="66713"/>
    <lineage>
        <taxon>Eukaryota</taxon>
        <taxon>Metazoa</taxon>
        <taxon>Spiralia</taxon>
        <taxon>Lophotrochozoa</taxon>
        <taxon>Mollusca</taxon>
        <taxon>Bivalvia</taxon>
        <taxon>Autobranchia</taxon>
        <taxon>Pteriomorphia</taxon>
        <taxon>Pterioida</taxon>
        <taxon>Pterioidea</taxon>
        <taxon>Pteriidae</taxon>
        <taxon>Pinctada</taxon>
    </lineage>
</organism>
<dbReference type="AlphaFoldDB" id="A0AA89C5N4"/>
<feature type="region of interest" description="Disordered" evidence="2">
    <location>
        <begin position="336"/>
        <end position="413"/>
    </location>
</feature>
<feature type="compositionally biased region" description="Polar residues" evidence="2">
    <location>
        <begin position="78"/>
        <end position="92"/>
    </location>
</feature>
<name>A0AA89C5N4_PINIB</name>
<keyword evidence="1" id="KW-0175">Coiled coil</keyword>
<comment type="caution">
    <text evidence="3">The sequence shown here is derived from an EMBL/GenBank/DDBJ whole genome shotgun (WGS) entry which is preliminary data.</text>
</comment>
<keyword evidence="4" id="KW-1185">Reference proteome</keyword>
<feature type="region of interest" description="Disordered" evidence="2">
    <location>
        <begin position="53"/>
        <end position="100"/>
    </location>
</feature>
<dbReference type="Gene3D" id="3.30.70.1820">
    <property type="entry name" value="L1 transposable element, RRM domain"/>
    <property type="match status" value="1"/>
</dbReference>
<reference evidence="3" key="1">
    <citation type="submission" date="2019-08" db="EMBL/GenBank/DDBJ databases">
        <title>The improved chromosome-level genome for the pearl oyster Pinctada fucata martensii using PacBio sequencing and Hi-C.</title>
        <authorList>
            <person name="Zheng Z."/>
        </authorList>
    </citation>
    <scope>NUCLEOTIDE SEQUENCE</scope>
    <source>
        <strain evidence="3">ZZ-2019</strain>
        <tissue evidence="3">Adductor muscle</tissue>
    </source>
</reference>
<evidence type="ECO:0000313" key="4">
    <source>
        <dbReference type="Proteomes" id="UP001186944"/>
    </source>
</evidence>
<accession>A0AA89C5N4</accession>
<proteinExistence type="predicted"/>
<evidence type="ECO:0000256" key="2">
    <source>
        <dbReference type="SAM" id="MobiDB-lite"/>
    </source>
</evidence>
<gene>
    <name evidence="3" type="ORF">FSP39_008647</name>
</gene>
<feature type="compositionally biased region" description="Polar residues" evidence="2">
    <location>
        <begin position="55"/>
        <end position="69"/>
    </location>
</feature>
<dbReference type="Proteomes" id="UP001186944">
    <property type="component" value="Unassembled WGS sequence"/>
</dbReference>
<evidence type="ECO:0000256" key="1">
    <source>
        <dbReference type="SAM" id="Coils"/>
    </source>
</evidence>
<protein>
    <submittedName>
        <fullName evidence="3">Uncharacterized protein</fullName>
    </submittedName>
</protein>
<feature type="coiled-coil region" evidence="1">
    <location>
        <begin position="131"/>
        <end position="206"/>
    </location>
</feature>